<dbReference type="InterPro" id="IPR013094">
    <property type="entry name" value="AB_hydrolase_3"/>
</dbReference>
<dbReference type="Gene3D" id="3.40.50.1820">
    <property type="entry name" value="alpha/beta hydrolase"/>
    <property type="match status" value="1"/>
</dbReference>
<reference evidence="3" key="1">
    <citation type="journal article" date="2021" name="Nat. Commun.">
        <title>Genetic determinants of endophytism in the Arabidopsis root mycobiome.</title>
        <authorList>
            <person name="Mesny F."/>
            <person name="Miyauchi S."/>
            <person name="Thiergart T."/>
            <person name="Pickel B."/>
            <person name="Atanasova L."/>
            <person name="Karlsson M."/>
            <person name="Huettel B."/>
            <person name="Barry K.W."/>
            <person name="Haridas S."/>
            <person name="Chen C."/>
            <person name="Bauer D."/>
            <person name="Andreopoulos W."/>
            <person name="Pangilinan J."/>
            <person name="LaButti K."/>
            <person name="Riley R."/>
            <person name="Lipzen A."/>
            <person name="Clum A."/>
            <person name="Drula E."/>
            <person name="Henrissat B."/>
            <person name="Kohler A."/>
            <person name="Grigoriev I.V."/>
            <person name="Martin F.M."/>
            <person name="Hacquard S."/>
        </authorList>
    </citation>
    <scope>NUCLEOTIDE SEQUENCE</scope>
    <source>
        <strain evidence="3">MPI-SDFR-AT-0120</strain>
    </source>
</reference>
<protein>
    <submittedName>
        <fullName evidence="3">Carboxylesterase</fullName>
    </submittedName>
</protein>
<dbReference type="PANTHER" id="PTHR48081">
    <property type="entry name" value="AB HYDROLASE SUPERFAMILY PROTEIN C4A8.06C"/>
    <property type="match status" value="1"/>
</dbReference>
<dbReference type="SUPFAM" id="SSF53474">
    <property type="entry name" value="alpha/beta-Hydrolases"/>
    <property type="match status" value="1"/>
</dbReference>
<proteinExistence type="predicted"/>
<gene>
    <name evidence="3" type="ORF">FB567DRAFT_500965</name>
</gene>
<sequence>MSYTQSWKDFEKASGGRTVLHGTPQEIRAIDANSAALLAPLLPPPSDATESRDGEVEGIKFRLYTPKEASKQGLLPVAIWTHGGGWMTGNLDSEDLLCRVIAERGPSIVVSVDYRLSPEHKFPTQLEDTIRVFRWAQQNAASIGGDINKFYTIGGSAGGALALQVANRLVKNPATRDAIKGIAALVPCTLHFDNVPEEYQAIFRSYDDNKENVPVIDKESMETFYSAASANPADKDIFTALATDNHANYPPTYLVSCEFDPLRDDAYVMEAVLKKEGVPTRHNHYKGLPHYFWVFPLPERQQFVDDLVEGVKWLISQM</sequence>
<dbReference type="AlphaFoldDB" id="A0A8K0R0D9"/>
<keyword evidence="4" id="KW-1185">Reference proteome</keyword>
<evidence type="ECO:0000313" key="3">
    <source>
        <dbReference type="EMBL" id="KAH7080861.1"/>
    </source>
</evidence>
<evidence type="ECO:0000259" key="2">
    <source>
        <dbReference type="Pfam" id="PF07859"/>
    </source>
</evidence>
<organism evidence="3 4">
    <name type="scientific">Paraphoma chrysanthemicola</name>
    <dbReference type="NCBI Taxonomy" id="798071"/>
    <lineage>
        <taxon>Eukaryota</taxon>
        <taxon>Fungi</taxon>
        <taxon>Dikarya</taxon>
        <taxon>Ascomycota</taxon>
        <taxon>Pezizomycotina</taxon>
        <taxon>Dothideomycetes</taxon>
        <taxon>Pleosporomycetidae</taxon>
        <taxon>Pleosporales</taxon>
        <taxon>Pleosporineae</taxon>
        <taxon>Phaeosphaeriaceae</taxon>
        <taxon>Paraphoma</taxon>
    </lineage>
</organism>
<feature type="domain" description="Alpha/beta hydrolase fold-3" evidence="2">
    <location>
        <begin position="79"/>
        <end position="293"/>
    </location>
</feature>
<dbReference type="OrthoDB" id="408631at2759"/>
<dbReference type="InterPro" id="IPR050300">
    <property type="entry name" value="GDXG_lipolytic_enzyme"/>
</dbReference>
<dbReference type="EMBL" id="JAGMVJ010000015">
    <property type="protein sequence ID" value="KAH7080861.1"/>
    <property type="molecule type" value="Genomic_DNA"/>
</dbReference>
<evidence type="ECO:0000313" key="4">
    <source>
        <dbReference type="Proteomes" id="UP000813461"/>
    </source>
</evidence>
<comment type="caution">
    <text evidence="3">The sequence shown here is derived from an EMBL/GenBank/DDBJ whole genome shotgun (WGS) entry which is preliminary data.</text>
</comment>
<keyword evidence="1" id="KW-0378">Hydrolase</keyword>
<name>A0A8K0R0D9_9PLEO</name>
<dbReference type="InterPro" id="IPR029058">
    <property type="entry name" value="AB_hydrolase_fold"/>
</dbReference>
<accession>A0A8K0R0D9</accession>
<dbReference type="Proteomes" id="UP000813461">
    <property type="component" value="Unassembled WGS sequence"/>
</dbReference>
<dbReference type="GO" id="GO:0016787">
    <property type="term" value="F:hydrolase activity"/>
    <property type="evidence" value="ECO:0007669"/>
    <property type="project" value="UniProtKB-KW"/>
</dbReference>
<dbReference type="PANTHER" id="PTHR48081:SF8">
    <property type="entry name" value="ALPHA_BETA HYDROLASE FOLD-3 DOMAIN-CONTAINING PROTEIN-RELATED"/>
    <property type="match status" value="1"/>
</dbReference>
<evidence type="ECO:0000256" key="1">
    <source>
        <dbReference type="ARBA" id="ARBA00022801"/>
    </source>
</evidence>
<dbReference type="Pfam" id="PF07859">
    <property type="entry name" value="Abhydrolase_3"/>
    <property type="match status" value="1"/>
</dbReference>